<dbReference type="InterPro" id="IPR046713">
    <property type="entry name" value="DUF6786"/>
</dbReference>
<dbReference type="Proteomes" id="UP001652409">
    <property type="component" value="Unassembled WGS sequence"/>
</dbReference>
<evidence type="ECO:0008006" key="3">
    <source>
        <dbReference type="Google" id="ProtNLM"/>
    </source>
</evidence>
<accession>A0ABT2TR75</accession>
<reference evidence="1 2" key="1">
    <citation type="journal article" date="2021" name="ISME Commun">
        <title>Automated analysis of genomic sequences facilitates high-throughput and comprehensive description of bacteria.</title>
        <authorList>
            <person name="Hitch T.C.A."/>
        </authorList>
    </citation>
    <scope>NUCLEOTIDE SEQUENCE [LARGE SCALE GENOMIC DNA]</scope>
    <source>
        <strain evidence="1 2">Sanger_23</strain>
    </source>
</reference>
<name>A0ABT2TR75_9FIRM</name>
<dbReference type="EMBL" id="JAOQJL010000001">
    <property type="protein sequence ID" value="MCU6763949.1"/>
    <property type="molecule type" value="Genomic_DNA"/>
</dbReference>
<evidence type="ECO:0000313" key="1">
    <source>
        <dbReference type="EMBL" id="MCU6763949.1"/>
    </source>
</evidence>
<sequence>MSEIEIKQLKNFLKKSGKTFREFSLDSRHKMLIQEDGCRIFGPYISDSSVPLTWINSKYPKSPSFDDFFNAGNWDMGGDRIWIAPEFPFFTKSREHFKESYTVQPGIDPADYHISSEAPGLIELSSLLQADLYESSWKHKRFHIRRQIRPLSNPLSASCVFSDLVTKVSYCGFQEHIYLEDFTPDAPMPLEIWNLFQVRPGGTFLIPYRGKTLDYVDYYAPSSGNVLSFENGLAKVKVHSHEEHKIGFKAYQTHGRVGYLLKLSENQWTLLIRNYYNNPSDPYIKEPSDTPGQTGCSLFIYMNDTRDDGFAELETTSTTFGYPDSGNGYMDLDFWFFTGTSENIQQIIDLLL</sequence>
<comment type="caution">
    <text evidence="1">The sequence shown here is derived from an EMBL/GenBank/DDBJ whole genome shotgun (WGS) entry which is preliminary data.</text>
</comment>
<dbReference type="Pfam" id="PF20583">
    <property type="entry name" value="DUF6786"/>
    <property type="match status" value="1"/>
</dbReference>
<dbReference type="RefSeq" id="WP_158420145.1">
    <property type="nucleotide sequence ID" value="NZ_JAOQJL010000001.1"/>
</dbReference>
<proteinExistence type="predicted"/>
<keyword evidence="2" id="KW-1185">Reference proteome</keyword>
<protein>
    <recommendedName>
        <fullName evidence="3">DUF4380 domain-containing protein</fullName>
    </recommendedName>
</protein>
<organism evidence="1 2">
    <name type="scientific">Blautia ammoniilytica</name>
    <dbReference type="NCBI Taxonomy" id="2981782"/>
    <lineage>
        <taxon>Bacteria</taxon>
        <taxon>Bacillati</taxon>
        <taxon>Bacillota</taxon>
        <taxon>Clostridia</taxon>
        <taxon>Lachnospirales</taxon>
        <taxon>Lachnospiraceae</taxon>
        <taxon>Blautia</taxon>
    </lineage>
</organism>
<gene>
    <name evidence="1" type="ORF">OCV61_00790</name>
</gene>
<evidence type="ECO:0000313" key="2">
    <source>
        <dbReference type="Proteomes" id="UP001652409"/>
    </source>
</evidence>